<evidence type="ECO:0000256" key="1">
    <source>
        <dbReference type="ARBA" id="ARBA00023002"/>
    </source>
</evidence>
<dbReference type="GO" id="GO:0004657">
    <property type="term" value="F:proline dehydrogenase activity"/>
    <property type="evidence" value="ECO:0007669"/>
    <property type="project" value="InterPro"/>
</dbReference>
<comment type="caution">
    <text evidence="3">The sequence shown here is derived from an EMBL/GenBank/DDBJ whole genome shotgun (WGS) entry which is preliminary data.</text>
</comment>
<dbReference type="Gene3D" id="3.20.20.220">
    <property type="match status" value="1"/>
</dbReference>
<keyword evidence="1" id="KW-0560">Oxidoreductase</keyword>
<evidence type="ECO:0000259" key="2">
    <source>
        <dbReference type="Pfam" id="PF01619"/>
    </source>
</evidence>
<dbReference type="OrthoDB" id="1401444at2"/>
<reference evidence="3 4" key="1">
    <citation type="journal article" date="2014" name="Int. J. Syst. Evol. Microbiol.">
        <title>Phaeodactylibacter xiamenensis gen. nov., sp. nov., a member of the family Saprospiraceae isolated from the marine alga Phaeodactylum tricornutum.</title>
        <authorList>
            <person name="Chen Z.Jr."/>
            <person name="Lei X."/>
            <person name="Lai Q."/>
            <person name="Li Y."/>
            <person name="Zhang B."/>
            <person name="Zhang J."/>
            <person name="Zhang H."/>
            <person name="Yang L."/>
            <person name="Zheng W."/>
            <person name="Tian Y."/>
            <person name="Yu Z."/>
            <person name="Xu H.Jr."/>
            <person name="Zheng T."/>
        </authorList>
    </citation>
    <scope>NUCLEOTIDE SEQUENCE [LARGE SCALE GENOMIC DNA]</scope>
    <source>
        <strain evidence="3 4">KD52</strain>
    </source>
</reference>
<dbReference type="EMBL" id="JPOS01000075">
    <property type="protein sequence ID" value="KGE86706.1"/>
    <property type="molecule type" value="Genomic_DNA"/>
</dbReference>
<evidence type="ECO:0000313" key="3">
    <source>
        <dbReference type="EMBL" id="KGE86706.1"/>
    </source>
</evidence>
<dbReference type="PANTHER" id="PTHR13914:SF0">
    <property type="entry name" value="PROLINE DEHYDROGENASE 1, MITOCHONDRIAL"/>
    <property type="match status" value="1"/>
</dbReference>
<dbReference type="RefSeq" id="WP_052516205.1">
    <property type="nucleotide sequence ID" value="NZ_JBKAGJ010000016.1"/>
</dbReference>
<sequence>MEKIGKPVKDIERMKKAVDEVINSKEEPIVDFSNTEVAFAGKTDEELRKSAWIFGMMNRHWLVGIGSKLGLAAIRMHLPFVEGIVKNTIYEQFCGGTTLLNSQPSISKLAQQGCLTILDYGAEAKDSEEEYNQTMNETIRAIEFAAKADHVPVVSTKVTGMARFGLLKQIQEGEAFTKETRSEYKNILKRIDAICHIAAQKDVSVFFDAEESWIQDPIDHFVNMMMRRYNREKPVVYNTFQMYRKDRLQYLISSYNQAERNGYILGAKLVRGAYMEKERARAREHGYESPIHPTKAATDDAYNTGVKFCIDNYERIASCNASHNAESNLLQAELIHRKGISRDHPHLMFCQLYGMSDNLTFNLAAAGFKVGKYLPYGPVREVVPYLIRRAEENSSVTGDMTREHRLVHEEMKRRGLS</sequence>
<dbReference type="GO" id="GO:0010133">
    <property type="term" value="P:L-proline catabolic process to L-glutamate"/>
    <property type="evidence" value="ECO:0007669"/>
    <property type="project" value="TreeGrafter"/>
</dbReference>
<dbReference type="Proteomes" id="UP000029736">
    <property type="component" value="Unassembled WGS sequence"/>
</dbReference>
<keyword evidence="4" id="KW-1185">Reference proteome</keyword>
<dbReference type="InterPro" id="IPR015659">
    <property type="entry name" value="Proline_oxidase"/>
</dbReference>
<name>A0A098S3T5_9BACT</name>
<dbReference type="InterPro" id="IPR002872">
    <property type="entry name" value="Proline_DH_dom"/>
</dbReference>
<dbReference type="STRING" id="1524460.IX84_19705"/>
<protein>
    <submittedName>
        <fullName evidence="3">Proline dehydrogenase</fullName>
    </submittedName>
</protein>
<accession>A0A098S3T5</accession>
<feature type="domain" description="Proline dehydrogenase" evidence="2">
    <location>
        <begin position="105"/>
        <end position="401"/>
    </location>
</feature>
<dbReference type="AlphaFoldDB" id="A0A098S3T5"/>
<dbReference type="Pfam" id="PF01619">
    <property type="entry name" value="Pro_dh"/>
    <property type="match status" value="1"/>
</dbReference>
<dbReference type="SUPFAM" id="SSF51730">
    <property type="entry name" value="FAD-linked oxidoreductase"/>
    <property type="match status" value="1"/>
</dbReference>
<dbReference type="InterPro" id="IPR029041">
    <property type="entry name" value="FAD-linked_oxidoreductase-like"/>
</dbReference>
<evidence type="ECO:0000313" key="4">
    <source>
        <dbReference type="Proteomes" id="UP000029736"/>
    </source>
</evidence>
<proteinExistence type="predicted"/>
<dbReference type="GO" id="GO:0071949">
    <property type="term" value="F:FAD binding"/>
    <property type="evidence" value="ECO:0007669"/>
    <property type="project" value="TreeGrafter"/>
</dbReference>
<organism evidence="3 4">
    <name type="scientific">Phaeodactylibacter xiamenensis</name>
    <dbReference type="NCBI Taxonomy" id="1524460"/>
    <lineage>
        <taxon>Bacteria</taxon>
        <taxon>Pseudomonadati</taxon>
        <taxon>Bacteroidota</taxon>
        <taxon>Saprospiria</taxon>
        <taxon>Saprospirales</taxon>
        <taxon>Haliscomenobacteraceae</taxon>
        <taxon>Phaeodactylibacter</taxon>
    </lineage>
</organism>
<gene>
    <name evidence="3" type="ORF">IX84_19705</name>
</gene>
<dbReference type="PANTHER" id="PTHR13914">
    <property type="entry name" value="PROLINE OXIDASE"/>
    <property type="match status" value="1"/>
</dbReference>